<dbReference type="CDD" id="cd04300">
    <property type="entry name" value="GT35_Glycogen_Phosphorylase"/>
    <property type="match status" value="1"/>
</dbReference>
<dbReference type="GO" id="GO:0005980">
    <property type="term" value="P:glycogen catabolic process"/>
    <property type="evidence" value="ECO:0007669"/>
    <property type="project" value="TreeGrafter"/>
</dbReference>
<protein>
    <recommendedName>
        <fullName evidence="11">Alpha-1,4 glucan phosphorylase</fullName>
        <ecNumber evidence="11">2.4.1.1</ecNumber>
    </recommendedName>
</protein>
<gene>
    <name evidence="12" type="ORF">IQ260_04945</name>
</gene>
<keyword evidence="13" id="KW-1185">Reference proteome</keyword>
<proteinExistence type="inferred from homology"/>
<dbReference type="Gene3D" id="3.40.50.2000">
    <property type="entry name" value="Glycogen Phosphorylase B"/>
    <property type="match status" value="2"/>
</dbReference>
<dbReference type="PANTHER" id="PTHR11468">
    <property type="entry name" value="GLYCOGEN PHOSPHORYLASE"/>
    <property type="match status" value="1"/>
</dbReference>
<keyword evidence="7 10" id="KW-0663">Pyridoxal phosphate</keyword>
<feature type="modified residue" description="N6-(pyridoxal phosphate)lysine" evidence="10">
    <location>
        <position position="687"/>
    </location>
</feature>
<comment type="function">
    <text evidence="9">Phosphorylase is an important allosteric enzyme in carbohydrate metabolism. Enzymes from different sources differ in their regulatory mechanisms and in their natural substrates. However, all known phosphorylases share catalytic and structural properties.</text>
</comment>
<comment type="caution">
    <text evidence="12">The sequence shown here is derived from an EMBL/GenBank/DDBJ whole genome shotgun (WGS) entry which is preliminary data.</text>
</comment>
<accession>A0A928WYZ8</accession>
<evidence type="ECO:0000256" key="5">
    <source>
        <dbReference type="ARBA" id="ARBA00022676"/>
    </source>
</evidence>
<organism evidence="12 13">
    <name type="scientific">Leptolyngbya cf. ectocarpi LEGE 11479</name>
    <dbReference type="NCBI Taxonomy" id="1828722"/>
    <lineage>
        <taxon>Bacteria</taxon>
        <taxon>Bacillati</taxon>
        <taxon>Cyanobacteriota</taxon>
        <taxon>Cyanophyceae</taxon>
        <taxon>Leptolyngbyales</taxon>
        <taxon>Leptolyngbyaceae</taxon>
        <taxon>Leptolyngbya group</taxon>
        <taxon>Leptolyngbya</taxon>
    </lineage>
</organism>
<dbReference type="InterPro" id="IPR000811">
    <property type="entry name" value="Glyco_trans_35"/>
</dbReference>
<dbReference type="EC" id="2.4.1.1" evidence="11"/>
<comment type="function">
    <text evidence="11">Allosteric enzyme that catalyzes the rate-limiting step in glycogen catabolism, the phosphorolytic cleavage of glycogen to produce glucose-1-phosphate, and plays a central role in maintaining cellular and organismal glucose homeostasis.</text>
</comment>
<evidence type="ECO:0000256" key="1">
    <source>
        <dbReference type="ARBA" id="ARBA00001275"/>
    </source>
</evidence>
<dbReference type="InterPro" id="IPR035090">
    <property type="entry name" value="Pyridoxal_P_attach_site"/>
</dbReference>
<dbReference type="NCBIfam" id="TIGR02093">
    <property type="entry name" value="P_ylase"/>
    <property type="match status" value="1"/>
</dbReference>
<dbReference type="InterPro" id="IPR011833">
    <property type="entry name" value="Glycg_phsphrylas"/>
</dbReference>
<dbReference type="EMBL" id="JADEXP010000025">
    <property type="protein sequence ID" value="MBE9065994.1"/>
    <property type="molecule type" value="Genomic_DNA"/>
</dbReference>
<name>A0A928WYZ8_LEPEC</name>
<dbReference type="PROSITE" id="PS00102">
    <property type="entry name" value="PHOSPHORYLASE"/>
    <property type="match status" value="1"/>
</dbReference>
<dbReference type="GO" id="GO:0030170">
    <property type="term" value="F:pyridoxal phosphate binding"/>
    <property type="evidence" value="ECO:0007669"/>
    <property type="project" value="InterPro"/>
</dbReference>
<dbReference type="GO" id="GO:0008184">
    <property type="term" value="F:glycogen phosphorylase activity"/>
    <property type="evidence" value="ECO:0007669"/>
    <property type="project" value="InterPro"/>
</dbReference>
<dbReference type="PIRSF" id="PIRSF000460">
    <property type="entry name" value="Pprylas_GlgP"/>
    <property type="match status" value="1"/>
</dbReference>
<comment type="catalytic activity">
    <reaction evidence="1 11">
        <text>[(1-&gt;4)-alpha-D-glucosyl](n) + phosphate = [(1-&gt;4)-alpha-D-glucosyl](n-1) + alpha-D-glucose 1-phosphate</text>
        <dbReference type="Rhea" id="RHEA:41732"/>
        <dbReference type="Rhea" id="RHEA-COMP:9584"/>
        <dbReference type="Rhea" id="RHEA-COMP:9586"/>
        <dbReference type="ChEBI" id="CHEBI:15444"/>
        <dbReference type="ChEBI" id="CHEBI:43474"/>
        <dbReference type="ChEBI" id="CHEBI:58601"/>
        <dbReference type="EC" id="2.4.1.1"/>
    </reaction>
</comment>
<dbReference type="GO" id="GO:0005737">
    <property type="term" value="C:cytoplasm"/>
    <property type="evidence" value="ECO:0007669"/>
    <property type="project" value="TreeGrafter"/>
</dbReference>
<evidence type="ECO:0000256" key="7">
    <source>
        <dbReference type="ARBA" id="ARBA00022898"/>
    </source>
</evidence>
<dbReference type="FunFam" id="3.40.50.2000:FF:000005">
    <property type="entry name" value="Alpha-1,4 glucan phosphorylase"/>
    <property type="match status" value="1"/>
</dbReference>
<keyword evidence="8 11" id="KW-0119">Carbohydrate metabolism</keyword>
<reference evidence="12" key="1">
    <citation type="submission" date="2020-10" db="EMBL/GenBank/DDBJ databases">
        <authorList>
            <person name="Castelo-Branco R."/>
            <person name="Eusebio N."/>
            <person name="Adriana R."/>
            <person name="Vieira A."/>
            <person name="Brugerolle De Fraissinette N."/>
            <person name="Rezende De Castro R."/>
            <person name="Schneider M.P."/>
            <person name="Vasconcelos V."/>
            <person name="Leao P.N."/>
        </authorList>
    </citation>
    <scope>NUCLEOTIDE SEQUENCE</scope>
    <source>
        <strain evidence="12">LEGE 11479</strain>
    </source>
</reference>
<keyword evidence="6 11" id="KW-0808">Transferase</keyword>
<evidence type="ECO:0000256" key="4">
    <source>
        <dbReference type="ARBA" id="ARBA00022600"/>
    </source>
</evidence>
<keyword evidence="5 11" id="KW-0328">Glycosyltransferase</keyword>
<evidence type="ECO:0000256" key="11">
    <source>
        <dbReference type="RuleBase" id="RU000587"/>
    </source>
</evidence>
<evidence type="ECO:0000256" key="3">
    <source>
        <dbReference type="ARBA" id="ARBA00006047"/>
    </source>
</evidence>
<evidence type="ECO:0000256" key="9">
    <source>
        <dbReference type="ARBA" id="ARBA00025174"/>
    </source>
</evidence>
<dbReference type="RefSeq" id="WP_193991419.1">
    <property type="nucleotide sequence ID" value="NZ_JADEXP010000025.1"/>
</dbReference>
<dbReference type="Proteomes" id="UP000615026">
    <property type="component" value="Unassembled WGS sequence"/>
</dbReference>
<evidence type="ECO:0000313" key="13">
    <source>
        <dbReference type="Proteomes" id="UP000615026"/>
    </source>
</evidence>
<dbReference type="SUPFAM" id="SSF53756">
    <property type="entry name" value="UDP-Glycosyltransferase/glycogen phosphorylase"/>
    <property type="match status" value="1"/>
</dbReference>
<dbReference type="PANTHER" id="PTHR11468:SF3">
    <property type="entry name" value="GLYCOGEN PHOSPHORYLASE, LIVER FORM"/>
    <property type="match status" value="1"/>
</dbReference>
<keyword evidence="4" id="KW-0321">Glycogen metabolism</keyword>
<dbReference type="AlphaFoldDB" id="A0A928WYZ8"/>
<sequence length="860" mass="98056">MDTSLKTETTARLAIADSNEAAQQNLEHRTGTSIEAIKQAFLENLFFVQGKPVALATKHDYYMALAHLVRDRMLYRWNGTAESYTQDRCRTVCYLSAEFLMGPHLGNNLINMGIYDQVKAAMEELGLDFEDLLAQEVEPGLGNGGLGRLAACYLDSMASLEVPSLGYGIRYEFGIFEQGISQGWQIERTDKWLRHGNPWEVARPEWATEVMFGGHTESYTDAAGDYRVRWVPSQEVLGTPYDTPILGYQVDTANTLRLWKAEAIESFDFEVFNQGDYYGAVEEKVSSENLTKVLYPNDETLAGKRLRLKQQFFFVSCSLQDMFRILKGQTIPVEEFHEKFSIQLNDTHPAIASAELMRLLVDEYHLDWNIAWEITQQAMAYTNHTLLPEALEKWPISLFGSLLPRHLEIIYEINTRFLELVRMRFPKDSARLERMSLIDESGERYVRMANLACVSSHTINGVAKLHSELLKQTVLKDFYELFPEKFCNMTNGVTPRRWIALSNPRLTKMVTEKIGEGWLKELEKTKQLESLATDSGFQDEWHEMKSAAKRELAGRIHQQFGVLVDPTSMFDVQVKRIHEYKRQHLNALHIVTLYSQLKQNPQMEILPRTFIFGGKAAPGYHMAKLMIKLITSVGEMANKDPDLRNQLRVIFLPNYNVTNSQRVYPASDLSEQISTAGKEASGTGNMKFAMNGALTIGTLDGANVEIRDAVGAENFFLFGLTADEVAKMKFEGYTPRDYYLGNPYLKDAIDLIASGHFSHGDGSLFQPLLDKLLYQDPFMLLADYQAYVDCQRTVSKAYQDQRRWLEMSILNASRMGYFSSDRSVQEYCQRIWKVSPAPVDIDRYIKVSGRFGGELSCKLH</sequence>
<dbReference type="FunFam" id="3.40.50.2000:FF:000002">
    <property type="entry name" value="Alpha-1,4 glucan phosphorylase"/>
    <property type="match status" value="1"/>
</dbReference>
<comment type="cofactor">
    <cofactor evidence="2 11">
        <name>pyridoxal 5'-phosphate</name>
        <dbReference type="ChEBI" id="CHEBI:597326"/>
    </cofactor>
</comment>
<evidence type="ECO:0000256" key="10">
    <source>
        <dbReference type="PIRSR" id="PIRSR000460-1"/>
    </source>
</evidence>
<evidence type="ECO:0000313" key="12">
    <source>
        <dbReference type="EMBL" id="MBE9065994.1"/>
    </source>
</evidence>
<dbReference type="Pfam" id="PF00343">
    <property type="entry name" value="Phosphorylase"/>
    <property type="match status" value="1"/>
</dbReference>
<evidence type="ECO:0000256" key="2">
    <source>
        <dbReference type="ARBA" id="ARBA00001933"/>
    </source>
</evidence>
<evidence type="ECO:0000256" key="8">
    <source>
        <dbReference type="ARBA" id="ARBA00023277"/>
    </source>
</evidence>
<evidence type="ECO:0000256" key="6">
    <source>
        <dbReference type="ARBA" id="ARBA00022679"/>
    </source>
</evidence>
<comment type="similarity">
    <text evidence="3 11">Belongs to the glycogen phosphorylase family.</text>
</comment>